<protein>
    <submittedName>
        <fullName evidence="5">UDP-arabinopyranose mutase 2</fullName>
    </submittedName>
</protein>
<dbReference type="GO" id="GO:0052691">
    <property type="term" value="F:UDP-arabinopyranose mutase activity"/>
    <property type="evidence" value="ECO:0007669"/>
    <property type="project" value="TreeGrafter"/>
</dbReference>
<keyword evidence="4" id="KW-0961">Cell wall biogenesis/degradation</keyword>
<dbReference type="Proteomes" id="UP001327560">
    <property type="component" value="Chromosome 8"/>
</dbReference>
<dbReference type="GO" id="GO:0071555">
    <property type="term" value="P:cell wall organization"/>
    <property type="evidence" value="ECO:0007669"/>
    <property type="project" value="UniProtKB-KW"/>
</dbReference>
<dbReference type="PANTHER" id="PTHR31682">
    <property type="entry name" value="UDP-ARABINOSE MUTASE"/>
    <property type="match status" value="1"/>
</dbReference>
<dbReference type="GO" id="GO:0033356">
    <property type="term" value="P:UDP-L-arabinose metabolic process"/>
    <property type="evidence" value="ECO:0007669"/>
    <property type="project" value="TreeGrafter"/>
</dbReference>
<dbReference type="EMBL" id="CP136897">
    <property type="protein sequence ID" value="WOL16125.1"/>
    <property type="molecule type" value="Genomic_DNA"/>
</dbReference>
<dbReference type="Pfam" id="PF03214">
    <property type="entry name" value="RGP"/>
    <property type="match status" value="1"/>
</dbReference>
<proteinExistence type="inferred from homology"/>
<comment type="similarity">
    <text evidence="2">Belongs to the RGP family.</text>
</comment>
<evidence type="ECO:0000256" key="4">
    <source>
        <dbReference type="ARBA" id="ARBA00023316"/>
    </source>
</evidence>
<comment type="subcellular location">
    <subcellularLocation>
        <location evidence="1">Golgi apparatus</location>
    </subcellularLocation>
</comment>
<organism evidence="5 6">
    <name type="scientific">Canna indica</name>
    <name type="common">Indian-shot</name>
    <dbReference type="NCBI Taxonomy" id="4628"/>
    <lineage>
        <taxon>Eukaryota</taxon>
        <taxon>Viridiplantae</taxon>
        <taxon>Streptophyta</taxon>
        <taxon>Embryophyta</taxon>
        <taxon>Tracheophyta</taxon>
        <taxon>Spermatophyta</taxon>
        <taxon>Magnoliopsida</taxon>
        <taxon>Liliopsida</taxon>
        <taxon>Zingiberales</taxon>
        <taxon>Cannaceae</taxon>
        <taxon>Canna</taxon>
    </lineage>
</organism>
<keyword evidence="6" id="KW-1185">Reference proteome</keyword>
<dbReference type="PANTHER" id="PTHR31682:SF4">
    <property type="entry name" value="UDP-ARABINOPYRANOSE MUTASE 5-RELATED"/>
    <property type="match status" value="1"/>
</dbReference>
<sequence>MSMKIEDSEVDIVIAALCPNLTSFLEEWQPFFSRFHLIIVKDPDLEDDLQIPAGFDHQVYSKSDMERALSGSSINFSGHSCHYFGYLISRKKYIISIDDDCHPARDNSGALVDPVAQHITNLQTPATPFFFNTLYDPFCQGADFVRGYPFSLRNGVDCILSCGLWLNLADYDAPTQIVKPNERNTRYVDAVMTVPIRAMMPMSGINIGFNREVLGPALVPGLRLVGEGKRRWETVEDIWSGMCAKVVCDHLGCGVKSGLPYVWRKDVDAGNAMESLKKEWEGVKLMEEIVPFFQSVRLPASAITAEDCVVAIAGMVREKLGTLNPVYVQAANAMEAWVKLWKAVGSSKV</sequence>
<evidence type="ECO:0000313" key="6">
    <source>
        <dbReference type="Proteomes" id="UP001327560"/>
    </source>
</evidence>
<dbReference type="InterPro" id="IPR037595">
    <property type="entry name" value="RGP_fam"/>
</dbReference>
<dbReference type="AlphaFoldDB" id="A0AAQ3QQ06"/>
<evidence type="ECO:0000313" key="5">
    <source>
        <dbReference type="EMBL" id="WOL16125.1"/>
    </source>
</evidence>
<reference evidence="5 6" key="1">
    <citation type="submission" date="2023-10" db="EMBL/GenBank/DDBJ databases">
        <title>Chromosome-scale genome assembly provides insights into flower coloration mechanisms of Canna indica.</title>
        <authorList>
            <person name="Li C."/>
        </authorList>
    </citation>
    <scope>NUCLEOTIDE SEQUENCE [LARGE SCALE GENOMIC DNA]</scope>
    <source>
        <tissue evidence="5">Flower</tissue>
    </source>
</reference>
<name>A0AAQ3QQ06_9LILI</name>
<dbReference type="GO" id="GO:0005829">
    <property type="term" value="C:cytosol"/>
    <property type="evidence" value="ECO:0007669"/>
    <property type="project" value="TreeGrafter"/>
</dbReference>
<accession>A0AAQ3QQ06</accession>
<dbReference type="GO" id="GO:0009506">
    <property type="term" value="C:plasmodesma"/>
    <property type="evidence" value="ECO:0007669"/>
    <property type="project" value="TreeGrafter"/>
</dbReference>
<dbReference type="GO" id="GO:0005794">
    <property type="term" value="C:Golgi apparatus"/>
    <property type="evidence" value="ECO:0007669"/>
    <property type="project" value="UniProtKB-SubCell"/>
</dbReference>
<keyword evidence="3" id="KW-0333">Golgi apparatus</keyword>
<evidence type="ECO:0000256" key="2">
    <source>
        <dbReference type="ARBA" id="ARBA00008986"/>
    </source>
</evidence>
<gene>
    <name evidence="5" type="ORF">Cni_G24907</name>
</gene>
<evidence type="ECO:0000256" key="1">
    <source>
        <dbReference type="ARBA" id="ARBA00004555"/>
    </source>
</evidence>
<evidence type="ECO:0000256" key="3">
    <source>
        <dbReference type="ARBA" id="ARBA00023034"/>
    </source>
</evidence>